<feature type="signal peptide" evidence="1">
    <location>
        <begin position="1"/>
        <end position="29"/>
    </location>
</feature>
<comment type="caution">
    <text evidence="2">The sequence shown here is derived from an EMBL/GenBank/DDBJ whole genome shotgun (WGS) entry which is preliminary data.</text>
</comment>
<dbReference type="Proteomes" id="UP001477870">
    <property type="component" value="Unassembled WGS sequence"/>
</dbReference>
<accession>A0ABU9T355</accession>
<evidence type="ECO:0000313" key="3">
    <source>
        <dbReference type="Proteomes" id="UP001477870"/>
    </source>
</evidence>
<keyword evidence="1" id="KW-0732">Signal</keyword>
<keyword evidence="3" id="KW-1185">Reference proteome</keyword>
<name>A0ABU9T355_9HYPH</name>
<dbReference type="EMBL" id="JBBMQO010000002">
    <property type="protein sequence ID" value="MEM5500558.1"/>
    <property type="molecule type" value="Genomic_DNA"/>
</dbReference>
<protein>
    <submittedName>
        <fullName evidence="2">Uncharacterized protein</fullName>
    </submittedName>
</protein>
<evidence type="ECO:0000313" key="2">
    <source>
        <dbReference type="EMBL" id="MEM5500558.1"/>
    </source>
</evidence>
<feature type="chain" id="PRO_5045923695" evidence="1">
    <location>
        <begin position="30"/>
        <end position="146"/>
    </location>
</feature>
<organism evidence="2 3">
    <name type="scientific">Ahrensia kielensis</name>
    <dbReference type="NCBI Taxonomy" id="76980"/>
    <lineage>
        <taxon>Bacteria</taxon>
        <taxon>Pseudomonadati</taxon>
        <taxon>Pseudomonadota</taxon>
        <taxon>Alphaproteobacteria</taxon>
        <taxon>Hyphomicrobiales</taxon>
        <taxon>Ahrensiaceae</taxon>
        <taxon>Ahrensia</taxon>
    </lineage>
</organism>
<proteinExistence type="predicted"/>
<dbReference type="RefSeq" id="WP_342846824.1">
    <property type="nucleotide sequence ID" value="NZ_JBBMQO010000002.1"/>
</dbReference>
<sequence>MMKSNMSKFAAILLSGAMLNALLLSPASAADMVYSEAQNNDCSDVKVINRIKSRFHIQANEVHHNPDLQVAELYNTYETRYETEGKSPFARRYCKAQAYMSDGQQRSIWYLLEYGAGFAGLGNNVEFCISGLDRWNVYGAHCNILR</sequence>
<gene>
    <name evidence="2" type="ORF">WNY59_03040</name>
</gene>
<evidence type="ECO:0000256" key="1">
    <source>
        <dbReference type="SAM" id="SignalP"/>
    </source>
</evidence>
<reference evidence="2 3" key="1">
    <citation type="submission" date="2024-03" db="EMBL/GenBank/DDBJ databases">
        <title>Community enrichment and isolation of bacterial strains for fucoidan degradation.</title>
        <authorList>
            <person name="Sichert A."/>
        </authorList>
    </citation>
    <scope>NUCLEOTIDE SEQUENCE [LARGE SCALE GENOMIC DNA]</scope>
    <source>
        <strain evidence="2 3">AS62</strain>
    </source>
</reference>